<dbReference type="AlphaFoldDB" id="A0A2G2YK79"/>
<dbReference type="InterPro" id="IPR007590">
    <property type="entry name" value="Saf4/Yju2"/>
</dbReference>
<dbReference type="PANTHER" id="PTHR12111">
    <property type="entry name" value="SPLICING FACTOR YJU2"/>
    <property type="match status" value="1"/>
</dbReference>
<organism evidence="2 3">
    <name type="scientific">Capsicum annuum</name>
    <name type="common">Capsicum pepper</name>
    <dbReference type="NCBI Taxonomy" id="4072"/>
    <lineage>
        <taxon>Eukaryota</taxon>
        <taxon>Viridiplantae</taxon>
        <taxon>Streptophyta</taxon>
        <taxon>Embryophyta</taxon>
        <taxon>Tracheophyta</taxon>
        <taxon>Spermatophyta</taxon>
        <taxon>Magnoliopsida</taxon>
        <taxon>eudicotyledons</taxon>
        <taxon>Gunneridae</taxon>
        <taxon>Pentapetalae</taxon>
        <taxon>asterids</taxon>
        <taxon>lamiids</taxon>
        <taxon>Solanales</taxon>
        <taxon>Solanaceae</taxon>
        <taxon>Solanoideae</taxon>
        <taxon>Capsiceae</taxon>
        <taxon>Capsicum</taxon>
    </lineage>
</organism>
<comment type="similarity">
    <text evidence="1">Belongs to the CWC16 family.</text>
</comment>
<dbReference type="EMBL" id="AYRZ02000010">
    <property type="protein sequence ID" value="PHT70147.1"/>
    <property type="molecule type" value="Genomic_DNA"/>
</dbReference>
<gene>
    <name evidence="2" type="ORF">T459_25251</name>
</gene>
<protein>
    <submittedName>
        <fullName evidence="2">Uncharacterized protein</fullName>
    </submittedName>
</protein>
<evidence type="ECO:0000313" key="2">
    <source>
        <dbReference type="EMBL" id="PHT70147.1"/>
    </source>
</evidence>
<dbReference type="OMA" id="KRAMIYF"/>
<dbReference type="GO" id="GO:0000398">
    <property type="term" value="P:mRNA splicing, via spliceosome"/>
    <property type="evidence" value="ECO:0007669"/>
    <property type="project" value="InterPro"/>
</dbReference>
<dbReference type="PANTHER" id="PTHR12111:SF2">
    <property type="entry name" value="SPLICING FACTOR YJU2B-RELATED"/>
    <property type="match status" value="1"/>
</dbReference>
<sequence>MYTDQKKRVAEEEATSKKIGLGIRLLSPSTEDATTAASVKFAHKFDMNIRDKRAMIYFDLIFSGSSSLSKHSELESKRRKIRASSASKILAGEFKRPSWSEATISSKKDCLAL</sequence>
<evidence type="ECO:0000313" key="3">
    <source>
        <dbReference type="Proteomes" id="UP000222542"/>
    </source>
</evidence>
<dbReference type="Gramene" id="PHT70147">
    <property type="protein sequence ID" value="PHT70147"/>
    <property type="gene ID" value="T459_25251"/>
</dbReference>
<keyword evidence="3" id="KW-1185">Reference proteome</keyword>
<name>A0A2G2YK79_CAPAN</name>
<reference evidence="2 3" key="1">
    <citation type="journal article" date="2014" name="Nat. Genet.">
        <title>Genome sequence of the hot pepper provides insights into the evolution of pungency in Capsicum species.</title>
        <authorList>
            <person name="Kim S."/>
            <person name="Park M."/>
            <person name="Yeom S.I."/>
            <person name="Kim Y.M."/>
            <person name="Lee J.M."/>
            <person name="Lee H.A."/>
            <person name="Seo E."/>
            <person name="Choi J."/>
            <person name="Cheong K."/>
            <person name="Kim K.T."/>
            <person name="Jung K."/>
            <person name="Lee G.W."/>
            <person name="Oh S.K."/>
            <person name="Bae C."/>
            <person name="Kim S.B."/>
            <person name="Lee H.Y."/>
            <person name="Kim S.Y."/>
            <person name="Kim M.S."/>
            <person name="Kang B.C."/>
            <person name="Jo Y.D."/>
            <person name="Yang H.B."/>
            <person name="Jeong H.J."/>
            <person name="Kang W.H."/>
            <person name="Kwon J.K."/>
            <person name="Shin C."/>
            <person name="Lim J.Y."/>
            <person name="Park J.H."/>
            <person name="Huh J.H."/>
            <person name="Kim J.S."/>
            <person name="Kim B.D."/>
            <person name="Cohen O."/>
            <person name="Paran I."/>
            <person name="Suh M.C."/>
            <person name="Lee S.B."/>
            <person name="Kim Y.K."/>
            <person name="Shin Y."/>
            <person name="Noh S.J."/>
            <person name="Park J."/>
            <person name="Seo Y.S."/>
            <person name="Kwon S.Y."/>
            <person name="Kim H.A."/>
            <person name="Park J.M."/>
            <person name="Kim H.J."/>
            <person name="Choi S.B."/>
            <person name="Bosland P.W."/>
            <person name="Reeves G."/>
            <person name="Jo S.H."/>
            <person name="Lee B.W."/>
            <person name="Cho H.T."/>
            <person name="Choi H.S."/>
            <person name="Lee M.S."/>
            <person name="Yu Y."/>
            <person name="Do Choi Y."/>
            <person name="Park B.S."/>
            <person name="van Deynze A."/>
            <person name="Ashrafi H."/>
            <person name="Hill T."/>
            <person name="Kim W.T."/>
            <person name="Pai H.S."/>
            <person name="Ahn H.K."/>
            <person name="Yeam I."/>
            <person name="Giovannoni J.J."/>
            <person name="Rose J.K."/>
            <person name="Sorensen I."/>
            <person name="Lee S.J."/>
            <person name="Kim R.W."/>
            <person name="Choi I.Y."/>
            <person name="Choi B.S."/>
            <person name="Lim J.S."/>
            <person name="Lee Y.H."/>
            <person name="Choi D."/>
        </authorList>
    </citation>
    <scope>NUCLEOTIDE SEQUENCE [LARGE SCALE GENOMIC DNA]</scope>
    <source>
        <strain evidence="3">cv. CM334</strain>
    </source>
</reference>
<dbReference type="STRING" id="4072.A0A2G2YK79"/>
<accession>A0A2G2YK79</accession>
<comment type="caution">
    <text evidence="2">The sequence shown here is derived from an EMBL/GenBank/DDBJ whole genome shotgun (WGS) entry which is preliminary data.</text>
</comment>
<reference evidence="2 3" key="2">
    <citation type="journal article" date="2017" name="Genome Biol.">
        <title>New reference genome sequences of hot pepper reveal the massive evolution of plant disease-resistance genes by retroduplication.</title>
        <authorList>
            <person name="Kim S."/>
            <person name="Park J."/>
            <person name="Yeom S.I."/>
            <person name="Kim Y.M."/>
            <person name="Seo E."/>
            <person name="Kim K.T."/>
            <person name="Kim M.S."/>
            <person name="Lee J.M."/>
            <person name="Cheong K."/>
            <person name="Shin H.S."/>
            <person name="Kim S.B."/>
            <person name="Han K."/>
            <person name="Lee J."/>
            <person name="Park M."/>
            <person name="Lee H.A."/>
            <person name="Lee H.Y."/>
            <person name="Lee Y."/>
            <person name="Oh S."/>
            <person name="Lee J.H."/>
            <person name="Choi E."/>
            <person name="Choi E."/>
            <person name="Lee S.E."/>
            <person name="Jeon J."/>
            <person name="Kim H."/>
            <person name="Choi G."/>
            <person name="Song H."/>
            <person name="Lee J."/>
            <person name="Lee S.C."/>
            <person name="Kwon J.K."/>
            <person name="Lee H.Y."/>
            <person name="Koo N."/>
            <person name="Hong Y."/>
            <person name="Kim R.W."/>
            <person name="Kang W.H."/>
            <person name="Huh J.H."/>
            <person name="Kang B.C."/>
            <person name="Yang T.J."/>
            <person name="Lee Y.H."/>
            <person name="Bennetzen J.L."/>
            <person name="Choi D."/>
        </authorList>
    </citation>
    <scope>NUCLEOTIDE SEQUENCE [LARGE SCALE GENOMIC DNA]</scope>
    <source>
        <strain evidence="3">cv. CM334</strain>
    </source>
</reference>
<dbReference type="Proteomes" id="UP000222542">
    <property type="component" value="Unassembled WGS sequence"/>
</dbReference>
<evidence type="ECO:0000256" key="1">
    <source>
        <dbReference type="ARBA" id="ARBA00005595"/>
    </source>
</evidence>
<proteinExistence type="inferred from homology"/>